<keyword evidence="1" id="KW-0812">Transmembrane</keyword>
<proteinExistence type="predicted"/>
<feature type="transmembrane region" description="Helical" evidence="1">
    <location>
        <begin position="41"/>
        <end position="58"/>
    </location>
</feature>
<keyword evidence="3" id="KW-1185">Reference proteome</keyword>
<evidence type="ECO:0000313" key="3">
    <source>
        <dbReference type="Proteomes" id="UP000051952"/>
    </source>
</evidence>
<organism evidence="2 3">
    <name type="scientific">Bodo saltans</name>
    <name type="common">Flagellated protozoan</name>
    <dbReference type="NCBI Taxonomy" id="75058"/>
    <lineage>
        <taxon>Eukaryota</taxon>
        <taxon>Discoba</taxon>
        <taxon>Euglenozoa</taxon>
        <taxon>Kinetoplastea</taxon>
        <taxon>Metakinetoplastina</taxon>
        <taxon>Eubodonida</taxon>
        <taxon>Bodonidae</taxon>
        <taxon>Bodo</taxon>
    </lineage>
</organism>
<evidence type="ECO:0000256" key="1">
    <source>
        <dbReference type="SAM" id="Phobius"/>
    </source>
</evidence>
<dbReference type="AlphaFoldDB" id="A0A0S4JH42"/>
<dbReference type="VEuPathDB" id="TriTrypDB:BSAL_14895"/>
<keyword evidence="1" id="KW-0472">Membrane</keyword>
<dbReference type="EMBL" id="CYKH01001633">
    <property type="protein sequence ID" value="CUG88334.1"/>
    <property type="molecule type" value="Genomic_DNA"/>
</dbReference>
<evidence type="ECO:0000313" key="2">
    <source>
        <dbReference type="EMBL" id="CUG88334.1"/>
    </source>
</evidence>
<dbReference type="Proteomes" id="UP000051952">
    <property type="component" value="Unassembled WGS sequence"/>
</dbReference>
<reference evidence="3" key="1">
    <citation type="submission" date="2015-09" db="EMBL/GenBank/DDBJ databases">
        <authorList>
            <consortium name="Pathogen Informatics"/>
        </authorList>
    </citation>
    <scope>NUCLEOTIDE SEQUENCE [LARGE SCALE GENOMIC DNA]</scope>
    <source>
        <strain evidence="3">Lake Konstanz</strain>
    </source>
</reference>
<keyword evidence="1" id="KW-1133">Transmembrane helix</keyword>
<feature type="transmembrane region" description="Helical" evidence="1">
    <location>
        <begin position="70"/>
        <end position="89"/>
    </location>
</feature>
<protein>
    <submittedName>
        <fullName evidence="2">Integral membrane protein, putative</fullName>
    </submittedName>
</protein>
<name>A0A0S4JH42_BODSA</name>
<gene>
    <name evidence="2" type="ORF">BSAL_14895</name>
</gene>
<accession>A0A0S4JH42</accession>
<sequence length="174" mass="19410">MWFMIALPSTFVGADWAFRDQPLASHISIGRIVRAFPAQPYYLRSSFLILVCAFPPLLPFSFSRSPLWQGLVDVPLCIVFVCMLSLRAASVRCQCCCSCTNCIRLQRLWGKRQSLKTCHYPFPGRRCGKDWLMCPCASCLCVCSRCGQHRCVVSAAVRAQIVFVCNACGGKGRA</sequence>